<dbReference type="InterPro" id="IPR012318">
    <property type="entry name" value="HTH_CRP"/>
</dbReference>
<dbReference type="Pfam" id="PF00480">
    <property type="entry name" value="ROK"/>
    <property type="match status" value="1"/>
</dbReference>
<dbReference type="Pfam" id="PF13412">
    <property type="entry name" value="HTH_24"/>
    <property type="match status" value="1"/>
</dbReference>
<dbReference type="GO" id="GO:0006355">
    <property type="term" value="P:regulation of DNA-templated transcription"/>
    <property type="evidence" value="ECO:0007669"/>
    <property type="project" value="InterPro"/>
</dbReference>
<dbReference type="InterPro" id="IPR043129">
    <property type="entry name" value="ATPase_NBD"/>
</dbReference>
<proteinExistence type="inferred from homology"/>
<evidence type="ECO:0000259" key="4">
    <source>
        <dbReference type="SMART" id="SM00419"/>
    </source>
</evidence>
<dbReference type="Gene3D" id="3.30.420.40">
    <property type="match status" value="2"/>
</dbReference>
<dbReference type="SMART" id="SM00419">
    <property type="entry name" value="HTH_CRP"/>
    <property type="match status" value="1"/>
</dbReference>
<keyword evidence="3" id="KW-0119">Carbohydrate metabolism</keyword>
<gene>
    <name evidence="5" type="ORF">IAB44_15800</name>
</gene>
<sequence>MEIKQKNRNRIYRLILERGRISKQEIAYALGLSLPTVTQNLVRLQEEGLIGEDGTFDSTGGRRARCLTCLSRARVAFGIDITQNHVTIAAADLKGEIVDYERVSVRRRRQEEYIGIIREGISGLMEKNHLDSGQVLGAGVALPAIIGEEGRTIQYMTLLDLPKDFYERLGEAIPFPYRLCNDANGAGFGEMWKRKTSSTMLYLFLGATVGGAILNNGRLYEGVHQRAGEFGHMTLVPGGRPCYCGKRGCVDSYLASGVLTDYTDGRIEEFFRLLDAGDAECIRRWEAYKENLAIVINNLQCFYDCRIVLGGHVGGCIEPYLDDIRSLAAQRNTHSSQCDYVEASILKWEAPAMGAALLYIDEFVKKI</sequence>
<dbReference type="GO" id="GO:0003677">
    <property type="term" value="F:DNA binding"/>
    <property type="evidence" value="ECO:0007669"/>
    <property type="project" value="InterPro"/>
</dbReference>
<evidence type="ECO:0000313" key="6">
    <source>
        <dbReference type="Proteomes" id="UP000823935"/>
    </source>
</evidence>
<protein>
    <submittedName>
        <fullName evidence="5">ROK family transcriptional regulator</fullName>
    </submittedName>
</protein>
<comment type="caution">
    <text evidence="5">The sequence shown here is derived from an EMBL/GenBank/DDBJ whole genome shotgun (WGS) entry which is preliminary data.</text>
</comment>
<dbReference type="InterPro" id="IPR036390">
    <property type="entry name" value="WH_DNA-bd_sf"/>
</dbReference>
<comment type="function">
    <text evidence="1">Transcriptional repressor of xylose-utilizing enzymes.</text>
</comment>
<dbReference type="PANTHER" id="PTHR18964:SF149">
    <property type="entry name" value="BIFUNCTIONAL UDP-N-ACETYLGLUCOSAMINE 2-EPIMERASE_N-ACETYLMANNOSAMINE KINASE"/>
    <property type="match status" value="1"/>
</dbReference>
<dbReference type="InterPro" id="IPR000600">
    <property type="entry name" value="ROK"/>
</dbReference>
<evidence type="ECO:0000256" key="3">
    <source>
        <dbReference type="ARBA" id="ARBA00022629"/>
    </source>
</evidence>
<dbReference type="GO" id="GO:0042732">
    <property type="term" value="P:D-xylose metabolic process"/>
    <property type="evidence" value="ECO:0007669"/>
    <property type="project" value="UniProtKB-KW"/>
</dbReference>
<dbReference type="PANTHER" id="PTHR18964">
    <property type="entry name" value="ROK (REPRESSOR, ORF, KINASE) FAMILY"/>
    <property type="match status" value="1"/>
</dbReference>
<evidence type="ECO:0000256" key="2">
    <source>
        <dbReference type="ARBA" id="ARBA00006479"/>
    </source>
</evidence>
<organism evidence="5 6">
    <name type="scientific">Candidatus Limivivens intestinipullorum</name>
    <dbReference type="NCBI Taxonomy" id="2840858"/>
    <lineage>
        <taxon>Bacteria</taxon>
        <taxon>Bacillati</taxon>
        <taxon>Bacillota</taxon>
        <taxon>Clostridia</taxon>
        <taxon>Lachnospirales</taxon>
        <taxon>Lachnospiraceae</taxon>
        <taxon>Lachnospiraceae incertae sedis</taxon>
        <taxon>Candidatus Limivivens</taxon>
    </lineage>
</organism>
<reference evidence="5" key="1">
    <citation type="submission" date="2020-10" db="EMBL/GenBank/DDBJ databases">
        <authorList>
            <person name="Gilroy R."/>
        </authorList>
    </citation>
    <scope>NUCLEOTIDE SEQUENCE</scope>
    <source>
        <strain evidence="5">CHK190-19873</strain>
    </source>
</reference>
<evidence type="ECO:0000256" key="1">
    <source>
        <dbReference type="ARBA" id="ARBA00002486"/>
    </source>
</evidence>
<dbReference type="EMBL" id="DVIQ01000109">
    <property type="protein sequence ID" value="HIS32990.1"/>
    <property type="molecule type" value="Genomic_DNA"/>
</dbReference>
<dbReference type="AlphaFoldDB" id="A0A9D1JL90"/>
<dbReference type="Proteomes" id="UP000823935">
    <property type="component" value="Unassembled WGS sequence"/>
</dbReference>
<comment type="similarity">
    <text evidence="2">Belongs to the ROK (NagC/XylR) family.</text>
</comment>
<feature type="domain" description="HTH crp-type" evidence="4">
    <location>
        <begin position="13"/>
        <end position="69"/>
    </location>
</feature>
<dbReference type="Gene3D" id="1.10.10.10">
    <property type="entry name" value="Winged helix-like DNA-binding domain superfamily/Winged helix DNA-binding domain"/>
    <property type="match status" value="1"/>
</dbReference>
<evidence type="ECO:0000313" key="5">
    <source>
        <dbReference type="EMBL" id="HIS32990.1"/>
    </source>
</evidence>
<name>A0A9D1JL90_9FIRM</name>
<dbReference type="SUPFAM" id="SSF53067">
    <property type="entry name" value="Actin-like ATPase domain"/>
    <property type="match status" value="1"/>
</dbReference>
<keyword evidence="3" id="KW-0859">Xylose metabolism</keyword>
<accession>A0A9D1JL90</accession>
<reference evidence="5" key="2">
    <citation type="journal article" date="2021" name="PeerJ">
        <title>Extensive microbial diversity within the chicken gut microbiome revealed by metagenomics and culture.</title>
        <authorList>
            <person name="Gilroy R."/>
            <person name="Ravi A."/>
            <person name="Getino M."/>
            <person name="Pursley I."/>
            <person name="Horton D.L."/>
            <person name="Alikhan N.F."/>
            <person name="Baker D."/>
            <person name="Gharbi K."/>
            <person name="Hall N."/>
            <person name="Watson M."/>
            <person name="Adriaenssens E.M."/>
            <person name="Foster-Nyarko E."/>
            <person name="Jarju S."/>
            <person name="Secka A."/>
            <person name="Antonio M."/>
            <person name="Oren A."/>
            <person name="Chaudhuri R.R."/>
            <person name="La Ragione R."/>
            <person name="Hildebrand F."/>
            <person name="Pallen M.J."/>
        </authorList>
    </citation>
    <scope>NUCLEOTIDE SEQUENCE</scope>
    <source>
        <strain evidence="5">CHK190-19873</strain>
    </source>
</reference>
<dbReference type="SUPFAM" id="SSF46785">
    <property type="entry name" value="Winged helix' DNA-binding domain"/>
    <property type="match status" value="1"/>
</dbReference>
<dbReference type="InterPro" id="IPR036388">
    <property type="entry name" value="WH-like_DNA-bd_sf"/>
</dbReference>